<protein>
    <submittedName>
        <fullName evidence="3">Uncharacterized protein</fullName>
    </submittedName>
</protein>
<name>A0A4P9ZS32_9FUNG</name>
<evidence type="ECO:0000313" key="3">
    <source>
        <dbReference type="EMBL" id="RKP36273.1"/>
    </source>
</evidence>
<evidence type="ECO:0000256" key="1">
    <source>
        <dbReference type="SAM" id="MobiDB-lite"/>
    </source>
</evidence>
<feature type="region of interest" description="Disordered" evidence="1">
    <location>
        <begin position="515"/>
        <end position="560"/>
    </location>
</feature>
<accession>A0A4P9ZS32</accession>
<keyword evidence="4" id="KW-1185">Reference proteome</keyword>
<feature type="region of interest" description="Disordered" evidence="1">
    <location>
        <begin position="439"/>
        <end position="461"/>
    </location>
</feature>
<sequence>MAKYTYGIWLISLWVLQGALRTTGETPPPPAYSVDPPSYNEGKALPSYDEALSDSNGRPFSSGVFYAGSEVANDDEVGLLEYGDQYAFPVDTLNLPDVLAPVIELLRLPQVISLDRNNRTEKEEELIVESEAVFGQYLSRVQDSKVYESLRKLLQTGPLDKMIQLIYCFDWQFFVPTQQFDSTGRTDTKAFITKKIIPIPDLEDDDIRLQFLSPLLVYEGRSGLAVDIAHARWQSLADGFNLGEGEADKIAEVTGFMILTDCIRAAILVNDVIALDEFLLLDAAIQNENSVRALEARTWDALEMLGLFLMALQWKRYEAAALLRPAVKPTIPNELEASSIAKRALDWFDRQGYQNPLDPLDFVNLLAPFPKHILGQPGDYTFTNESQPKDLYYMVTDPTLFTQEDALKKYRKLVNGPAPAPWAKPVSQLNYSSYLTTTTTTSTSTARHPSALAGSSGLGNRMNLTPNSSDPATMGPFTSVSTTTPPTLPVVTQSKQPQWLIDLQLARAARAQAALVSSSSSNGPKPVSDGVEPPRPANLPNPAGGSVQDRIQHWNNIAPN</sequence>
<feature type="chain" id="PRO_5020946667" evidence="2">
    <location>
        <begin position="25"/>
        <end position="560"/>
    </location>
</feature>
<feature type="signal peptide" evidence="2">
    <location>
        <begin position="1"/>
        <end position="24"/>
    </location>
</feature>
<dbReference type="Proteomes" id="UP000268162">
    <property type="component" value="Unassembled WGS sequence"/>
</dbReference>
<evidence type="ECO:0000313" key="4">
    <source>
        <dbReference type="Proteomes" id="UP000268162"/>
    </source>
</evidence>
<keyword evidence="2" id="KW-0732">Signal</keyword>
<evidence type="ECO:0000256" key="2">
    <source>
        <dbReference type="SAM" id="SignalP"/>
    </source>
</evidence>
<organism evidence="3 4">
    <name type="scientific">Dimargaris cristalligena</name>
    <dbReference type="NCBI Taxonomy" id="215637"/>
    <lineage>
        <taxon>Eukaryota</taxon>
        <taxon>Fungi</taxon>
        <taxon>Fungi incertae sedis</taxon>
        <taxon>Zoopagomycota</taxon>
        <taxon>Kickxellomycotina</taxon>
        <taxon>Dimargaritomycetes</taxon>
        <taxon>Dimargaritales</taxon>
        <taxon>Dimargaritaceae</taxon>
        <taxon>Dimargaris</taxon>
    </lineage>
</organism>
<reference evidence="4" key="1">
    <citation type="journal article" date="2018" name="Nat. Microbiol.">
        <title>Leveraging single-cell genomics to expand the fungal tree of life.</title>
        <authorList>
            <person name="Ahrendt S.R."/>
            <person name="Quandt C.A."/>
            <person name="Ciobanu D."/>
            <person name="Clum A."/>
            <person name="Salamov A."/>
            <person name="Andreopoulos B."/>
            <person name="Cheng J.F."/>
            <person name="Woyke T."/>
            <person name="Pelin A."/>
            <person name="Henrissat B."/>
            <person name="Reynolds N.K."/>
            <person name="Benny G.L."/>
            <person name="Smith M.E."/>
            <person name="James T.Y."/>
            <person name="Grigoriev I.V."/>
        </authorList>
    </citation>
    <scope>NUCLEOTIDE SEQUENCE [LARGE SCALE GENOMIC DNA]</scope>
    <source>
        <strain evidence="4">RSA 468</strain>
    </source>
</reference>
<dbReference type="EMBL" id="ML002685">
    <property type="protein sequence ID" value="RKP36273.1"/>
    <property type="molecule type" value="Genomic_DNA"/>
</dbReference>
<proteinExistence type="predicted"/>
<dbReference type="AlphaFoldDB" id="A0A4P9ZS32"/>
<gene>
    <name evidence="3" type="ORF">BJ085DRAFT_35948</name>
</gene>